<evidence type="ECO:0000313" key="1">
    <source>
        <dbReference type="EMBL" id="KZE78149.1"/>
    </source>
</evidence>
<dbReference type="EMBL" id="LQRA01000057">
    <property type="protein sequence ID" value="KZE78149.1"/>
    <property type="molecule type" value="Genomic_DNA"/>
</dbReference>
<protein>
    <submittedName>
        <fullName evidence="1">Uncharacterized protein</fullName>
    </submittedName>
</protein>
<reference evidence="2" key="1">
    <citation type="submission" date="2016-01" db="EMBL/GenBank/DDBJ databases">
        <title>Draft genome of Chromobacterium sp. F49.</title>
        <authorList>
            <person name="Hong K.W."/>
        </authorList>
    </citation>
    <scope>NUCLEOTIDE SEQUENCE [LARGE SCALE GENOMIC DNA]</scope>
    <source>
        <strain evidence="2">M63</strain>
    </source>
</reference>
<comment type="caution">
    <text evidence="1">The sequence shown here is derived from an EMBL/GenBank/DDBJ whole genome shotgun (WGS) entry which is preliminary data.</text>
</comment>
<evidence type="ECO:0000313" key="2">
    <source>
        <dbReference type="Proteomes" id="UP000076563"/>
    </source>
</evidence>
<keyword evidence="2" id="KW-1185">Reference proteome</keyword>
<dbReference type="Proteomes" id="UP000076563">
    <property type="component" value="Unassembled WGS sequence"/>
</dbReference>
<name>A0A161S1T5_9BACL</name>
<proteinExistence type="predicted"/>
<accession>A0A161S1T5</accession>
<organism evidence="1 2">
    <name type="scientific">Paenibacillus elgii</name>
    <dbReference type="NCBI Taxonomy" id="189691"/>
    <lineage>
        <taxon>Bacteria</taxon>
        <taxon>Bacillati</taxon>
        <taxon>Bacillota</taxon>
        <taxon>Bacilli</taxon>
        <taxon>Bacillales</taxon>
        <taxon>Paenibacillaceae</taxon>
        <taxon>Paenibacillus</taxon>
    </lineage>
</organism>
<dbReference type="AlphaFoldDB" id="A0A161S1T5"/>
<sequence length="206" mass="23981">MYVNYQQKLDVLNEIENKYESIYLSLDSDKWIEDAIIKPQYKGIGFRHYGDEKRGYFGLVYLEPVSGSYGEFGDLDLPDATRDIRFLPGGNFPPSSKHFFQWDGANFEMKYMSVPQIKYVFEHIQGLIDKVEYRLNFPRLAGVKEVCEIMGWEYKNRSMVDSYVKKGILPPPIQKLASGPVWLAETVIEIKASRDARKSLRRMNKD</sequence>
<gene>
    <name evidence="1" type="ORF">AV654_19430</name>
</gene>